<dbReference type="RefSeq" id="WP_378931847.1">
    <property type="nucleotide sequence ID" value="NZ_JBHLVO010000003.1"/>
</dbReference>
<organism evidence="2 3">
    <name type="scientific">Metabacillus herbersteinensis</name>
    <dbReference type="NCBI Taxonomy" id="283816"/>
    <lineage>
        <taxon>Bacteria</taxon>
        <taxon>Bacillati</taxon>
        <taxon>Bacillota</taxon>
        <taxon>Bacilli</taxon>
        <taxon>Bacillales</taxon>
        <taxon>Bacillaceae</taxon>
        <taxon>Metabacillus</taxon>
    </lineage>
</organism>
<dbReference type="InterPro" id="IPR008841">
    <property type="entry name" value="Siphovirus-type_tail_N"/>
</dbReference>
<protein>
    <submittedName>
        <fullName evidence="2">Phage tail domain-containing protein</fullName>
    </submittedName>
</protein>
<comment type="caution">
    <text evidence="2">The sequence shown here is derived from an EMBL/GenBank/DDBJ whole genome shotgun (WGS) entry which is preliminary data.</text>
</comment>
<dbReference type="Proteomes" id="UP001589854">
    <property type="component" value="Unassembled WGS sequence"/>
</dbReference>
<sequence length="272" mass="30209">MSIKLDDIPILEYNLKCELIHDHPALPGTRDYTTDIPGMHGAYDYGADMGPKPFGLPMKIINIQSNLDISMVVRKFKKAILDGYGNPKYFKLSFDYEPNKYYNARYSGSMPLDRLVNRGRFVLPVTAFDPFAYSIAANDEITWGSEVITFESDYLFGTVGGDTHTITAPKTITETVNGDTLKPIFNINGSGTNVIVSANGKSFSLGTFSNVNWVVDGANWAVLKNGSNGLSDYNKNYLSGDWIELINGDNNITISGTGLNLTFEIRFRDKYM</sequence>
<gene>
    <name evidence="2" type="ORF">ACFFIX_06660</name>
</gene>
<accession>A0ABV6GBT5</accession>
<feature type="domain" description="Siphovirus-type tail component RIFT-related" evidence="1">
    <location>
        <begin position="13"/>
        <end position="124"/>
    </location>
</feature>
<proteinExistence type="predicted"/>
<evidence type="ECO:0000313" key="2">
    <source>
        <dbReference type="EMBL" id="MFC0271132.1"/>
    </source>
</evidence>
<dbReference type="Pfam" id="PF05709">
    <property type="entry name" value="Sipho_tail"/>
    <property type="match status" value="1"/>
</dbReference>
<reference evidence="2 3" key="1">
    <citation type="submission" date="2024-09" db="EMBL/GenBank/DDBJ databases">
        <authorList>
            <person name="Sun Q."/>
            <person name="Mori K."/>
        </authorList>
    </citation>
    <scope>NUCLEOTIDE SEQUENCE [LARGE SCALE GENOMIC DNA]</scope>
    <source>
        <strain evidence="2 3">CCM 7228</strain>
    </source>
</reference>
<dbReference type="Gene3D" id="2.40.30.200">
    <property type="match status" value="1"/>
</dbReference>
<keyword evidence="3" id="KW-1185">Reference proteome</keyword>
<dbReference type="EMBL" id="JBHLVO010000003">
    <property type="protein sequence ID" value="MFC0271132.1"/>
    <property type="molecule type" value="Genomic_DNA"/>
</dbReference>
<evidence type="ECO:0000313" key="3">
    <source>
        <dbReference type="Proteomes" id="UP001589854"/>
    </source>
</evidence>
<evidence type="ECO:0000259" key="1">
    <source>
        <dbReference type="Pfam" id="PF05709"/>
    </source>
</evidence>
<name>A0ABV6GBT5_9BACI</name>